<name>A0A011SXR0_9HYPH</name>
<reference evidence="3 4" key="1">
    <citation type="submission" date="2014-02" db="EMBL/GenBank/DDBJ databases">
        <title>Aquamicrobium defluvii Genome sequencing.</title>
        <authorList>
            <person name="Wang X."/>
        </authorList>
    </citation>
    <scope>NUCLEOTIDE SEQUENCE [LARGE SCALE GENOMIC DNA]</scope>
    <source>
        <strain evidence="3 4">W13Z1</strain>
    </source>
</reference>
<keyword evidence="2" id="KW-1133">Transmembrane helix</keyword>
<dbReference type="STRING" id="69279.BG36_11350"/>
<comment type="caution">
    <text evidence="3">The sequence shown here is derived from an EMBL/GenBank/DDBJ whole genome shotgun (WGS) entry which is preliminary data.</text>
</comment>
<evidence type="ECO:0000313" key="3">
    <source>
        <dbReference type="EMBL" id="EXL04014.1"/>
    </source>
</evidence>
<evidence type="ECO:0000256" key="2">
    <source>
        <dbReference type="SAM" id="Phobius"/>
    </source>
</evidence>
<dbReference type="AlphaFoldDB" id="A0A011SXR0"/>
<dbReference type="PATRIC" id="fig|69279.3.peg.3361"/>
<dbReference type="EMBL" id="JENY01000023">
    <property type="protein sequence ID" value="EXL04014.1"/>
    <property type="molecule type" value="Genomic_DNA"/>
</dbReference>
<feature type="compositionally biased region" description="Basic and acidic residues" evidence="1">
    <location>
        <begin position="42"/>
        <end position="77"/>
    </location>
</feature>
<feature type="region of interest" description="Disordered" evidence="1">
    <location>
        <begin position="38"/>
        <end position="91"/>
    </location>
</feature>
<proteinExistence type="predicted"/>
<keyword evidence="2" id="KW-0812">Transmembrane</keyword>
<dbReference type="HOGENOM" id="CLU_2420604_0_0_5"/>
<protein>
    <submittedName>
        <fullName evidence="3">Uncharacterized protein</fullName>
    </submittedName>
</protein>
<evidence type="ECO:0000256" key="1">
    <source>
        <dbReference type="SAM" id="MobiDB-lite"/>
    </source>
</evidence>
<keyword evidence="2" id="KW-0472">Membrane</keyword>
<dbReference type="Proteomes" id="UP000019849">
    <property type="component" value="Unassembled WGS sequence"/>
</dbReference>
<sequence>MADVTALLGALLSDAGGYLIAAGVGILTIIATYLRGRASGAQRERDRQAAKERDSYAKHIEDIERAADAGRAVRPDDGGMQSDPNNRDNAR</sequence>
<organism evidence="3 4">
    <name type="scientific">Aquamicrobium defluvii</name>
    <dbReference type="NCBI Taxonomy" id="69279"/>
    <lineage>
        <taxon>Bacteria</taxon>
        <taxon>Pseudomonadati</taxon>
        <taxon>Pseudomonadota</taxon>
        <taxon>Alphaproteobacteria</taxon>
        <taxon>Hyphomicrobiales</taxon>
        <taxon>Phyllobacteriaceae</taxon>
        <taxon>Aquamicrobium</taxon>
    </lineage>
</organism>
<feature type="transmembrane region" description="Helical" evidence="2">
    <location>
        <begin position="15"/>
        <end position="34"/>
    </location>
</feature>
<gene>
    <name evidence="3" type="ORF">BG36_11350</name>
</gene>
<evidence type="ECO:0000313" key="4">
    <source>
        <dbReference type="Proteomes" id="UP000019849"/>
    </source>
</evidence>
<accession>A0A011SXR0</accession>